<evidence type="ECO:0000256" key="1">
    <source>
        <dbReference type="ARBA" id="ARBA00023121"/>
    </source>
</evidence>
<dbReference type="Gene3D" id="1.20.80.10">
    <property type="match status" value="1"/>
</dbReference>
<dbReference type="GO" id="GO:0006631">
    <property type="term" value="P:fatty acid metabolic process"/>
    <property type="evidence" value="ECO:0007669"/>
    <property type="project" value="TreeGrafter"/>
</dbReference>
<evidence type="ECO:0000313" key="3">
    <source>
        <dbReference type="EMBL" id="SCV01039.1"/>
    </source>
</evidence>
<organism evidence="3 4">
    <name type="scientific">Lachancea meyersii CBS 8951</name>
    <dbReference type="NCBI Taxonomy" id="1266667"/>
    <lineage>
        <taxon>Eukaryota</taxon>
        <taxon>Fungi</taxon>
        <taxon>Dikarya</taxon>
        <taxon>Ascomycota</taxon>
        <taxon>Saccharomycotina</taxon>
        <taxon>Saccharomycetes</taxon>
        <taxon>Saccharomycetales</taxon>
        <taxon>Saccharomycetaceae</taxon>
        <taxon>Lachancea</taxon>
    </lineage>
</organism>
<dbReference type="InterPro" id="IPR000582">
    <property type="entry name" value="Acyl-CoA-binding_protein"/>
</dbReference>
<dbReference type="GO" id="GO:0000062">
    <property type="term" value="F:fatty-acyl-CoA binding"/>
    <property type="evidence" value="ECO:0007669"/>
    <property type="project" value="InterPro"/>
</dbReference>
<name>A0A1G4KA32_9SACH</name>
<dbReference type="AlphaFoldDB" id="A0A1G4KA32"/>
<accession>A0A1G4KA32</accession>
<dbReference type="PROSITE" id="PS51228">
    <property type="entry name" value="ACB_2"/>
    <property type="match status" value="1"/>
</dbReference>
<keyword evidence="4" id="KW-1185">Reference proteome</keyword>
<dbReference type="OrthoDB" id="346910at2759"/>
<dbReference type="Pfam" id="PF00887">
    <property type="entry name" value="ACBP"/>
    <property type="match status" value="1"/>
</dbReference>
<dbReference type="PANTHER" id="PTHR23310">
    <property type="entry name" value="ACYL-COA-BINDING PROTEIN, ACBP"/>
    <property type="match status" value="1"/>
</dbReference>
<protein>
    <submittedName>
        <fullName evidence="3">LAME_0G13652g1_1</fullName>
    </submittedName>
</protein>
<dbReference type="InterPro" id="IPR035984">
    <property type="entry name" value="Acyl-CoA-binding_sf"/>
</dbReference>
<dbReference type="InterPro" id="IPR014352">
    <property type="entry name" value="FERM/acyl-CoA-bd_prot_sf"/>
</dbReference>
<proteinExistence type="predicted"/>
<keyword evidence="1" id="KW-0446">Lipid-binding</keyword>
<dbReference type="SUPFAM" id="SSF47027">
    <property type="entry name" value="Acyl-CoA binding protein"/>
    <property type="match status" value="1"/>
</dbReference>
<sequence length="295" mass="33565">MSADSVDQVFEKAISTIHTLSSLKGYNSLPRPPANIRIELYALFKQSTEGDVDNILLQPEGDLSSPEYVVALKKWEAWKTKTGMSHTEAKKLYIQMLISTMRSYAMGTLAARELLADLEFLWSQVADQNGMESDENNSMILELQNDLQDTKSLRLRREIYETLFALNESKSGLSRFRSLGEYKKPHDIVPESRLSKLRRIVRYIASFLLRQLWTLTKKLLFHGLLTIAVLLAAKQPGLLSPMHLDLTSTAVRKREPRKGLCATSLALCRDGVGFVFSYLNRRMGLGFHQIYLYVT</sequence>
<feature type="domain" description="ACB" evidence="2">
    <location>
        <begin position="6"/>
        <end position="106"/>
    </location>
</feature>
<dbReference type="Proteomes" id="UP000191144">
    <property type="component" value="Chromosome G"/>
</dbReference>
<dbReference type="PANTHER" id="PTHR23310:SF133">
    <property type="entry name" value="COA BINDING PROTEIN, PUTATIVE (AFU_ORTHOLOGUE AFUA_1G12300)-RELATED"/>
    <property type="match status" value="1"/>
</dbReference>
<evidence type="ECO:0000259" key="2">
    <source>
        <dbReference type="PROSITE" id="PS51228"/>
    </source>
</evidence>
<gene>
    <name evidence="3" type="ORF">LAME_0G13652G</name>
</gene>
<evidence type="ECO:0000313" key="4">
    <source>
        <dbReference type="Proteomes" id="UP000191144"/>
    </source>
</evidence>
<reference evidence="4" key="1">
    <citation type="submission" date="2016-03" db="EMBL/GenBank/DDBJ databases">
        <authorList>
            <person name="Devillers Hugo."/>
        </authorList>
    </citation>
    <scope>NUCLEOTIDE SEQUENCE [LARGE SCALE GENOMIC DNA]</scope>
</reference>
<dbReference type="EMBL" id="LT598484">
    <property type="protein sequence ID" value="SCV01039.1"/>
    <property type="molecule type" value="Genomic_DNA"/>
</dbReference>